<dbReference type="Proteomes" id="UP000284706">
    <property type="component" value="Unassembled WGS sequence"/>
</dbReference>
<feature type="chain" id="PRO_5019449819" description="Galactose oxidase-like Early set domain-containing protein" evidence="4">
    <location>
        <begin position="22"/>
        <end position="787"/>
    </location>
</feature>
<feature type="domain" description="Glyoxal oxidase N-terminal" evidence="5">
    <location>
        <begin position="210"/>
        <end position="486"/>
    </location>
</feature>
<evidence type="ECO:0000256" key="3">
    <source>
        <dbReference type="SAM" id="Phobius"/>
    </source>
</evidence>
<dbReference type="InterPro" id="IPR013783">
    <property type="entry name" value="Ig-like_fold"/>
</dbReference>
<reference evidence="7 8" key="1">
    <citation type="journal article" date="2018" name="Evol. Lett.">
        <title>Horizontal gene cluster transfer increased hallucinogenic mushroom diversity.</title>
        <authorList>
            <person name="Reynolds H.T."/>
            <person name="Vijayakumar V."/>
            <person name="Gluck-Thaler E."/>
            <person name="Korotkin H.B."/>
            <person name="Matheny P.B."/>
            <person name="Slot J.C."/>
        </authorList>
    </citation>
    <scope>NUCLEOTIDE SEQUENCE [LARGE SCALE GENOMIC DNA]</scope>
    <source>
        <strain evidence="7 8">SRW20</strain>
    </source>
</reference>
<feature type="region of interest" description="Disordered" evidence="2">
    <location>
        <begin position="624"/>
        <end position="646"/>
    </location>
</feature>
<dbReference type="Pfam" id="PF09118">
    <property type="entry name" value="GO-like_E_set"/>
    <property type="match status" value="1"/>
</dbReference>
<keyword evidence="3" id="KW-1133">Transmembrane helix</keyword>
<name>A0A409VZ58_9AGAR</name>
<dbReference type="AlphaFoldDB" id="A0A409VZ58"/>
<feature type="signal peptide" evidence="4">
    <location>
        <begin position="1"/>
        <end position="21"/>
    </location>
</feature>
<evidence type="ECO:0000313" key="7">
    <source>
        <dbReference type="EMBL" id="PPQ71511.1"/>
    </source>
</evidence>
<dbReference type="OrthoDB" id="2019572at2759"/>
<organism evidence="7 8">
    <name type="scientific">Gymnopilus dilepis</name>
    <dbReference type="NCBI Taxonomy" id="231916"/>
    <lineage>
        <taxon>Eukaryota</taxon>
        <taxon>Fungi</taxon>
        <taxon>Dikarya</taxon>
        <taxon>Basidiomycota</taxon>
        <taxon>Agaricomycotina</taxon>
        <taxon>Agaricomycetes</taxon>
        <taxon>Agaricomycetidae</taxon>
        <taxon>Agaricales</taxon>
        <taxon>Agaricineae</taxon>
        <taxon>Hymenogastraceae</taxon>
        <taxon>Gymnopilus</taxon>
    </lineage>
</organism>
<evidence type="ECO:0000256" key="1">
    <source>
        <dbReference type="ARBA" id="ARBA00022729"/>
    </source>
</evidence>
<dbReference type="Gene3D" id="2.130.10.80">
    <property type="entry name" value="Galactose oxidase/kelch, beta-propeller"/>
    <property type="match status" value="1"/>
</dbReference>
<feature type="domain" description="Galactose oxidase-like Early set" evidence="6">
    <location>
        <begin position="492"/>
        <end position="598"/>
    </location>
</feature>
<protein>
    <recommendedName>
        <fullName evidence="9">Galactose oxidase-like Early set domain-containing protein</fullName>
    </recommendedName>
</protein>
<feature type="compositionally biased region" description="Low complexity" evidence="2">
    <location>
        <begin position="627"/>
        <end position="646"/>
    </location>
</feature>
<dbReference type="SUPFAM" id="SSF81296">
    <property type="entry name" value="E set domains"/>
    <property type="match status" value="1"/>
</dbReference>
<dbReference type="EMBL" id="NHYE01005499">
    <property type="protein sequence ID" value="PPQ71511.1"/>
    <property type="molecule type" value="Genomic_DNA"/>
</dbReference>
<evidence type="ECO:0000313" key="8">
    <source>
        <dbReference type="Proteomes" id="UP000284706"/>
    </source>
</evidence>
<keyword evidence="1 4" id="KW-0732">Signal</keyword>
<gene>
    <name evidence="7" type="ORF">CVT26_010382</name>
</gene>
<dbReference type="InterPro" id="IPR015202">
    <property type="entry name" value="GO-like_E_set"/>
</dbReference>
<dbReference type="InterPro" id="IPR011043">
    <property type="entry name" value="Gal_Oxase/kelch_b-propeller"/>
</dbReference>
<dbReference type="Gene3D" id="2.60.40.10">
    <property type="entry name" value="Immunoglobulins"/>
    <property type="match status" value="1"/>
</dbReference>
<dbReference type="SUPFAM" id="SSF50965">
    <property type="entry name" value="Galactose oxidase, central domain"/>
    <property type="match status" value="1"/>
</dbReference>
<keyword evidence="3" id="KW-0812">Transmembrane</keyword>
<sequence>MLSTLPLLPVLLGYASYQVNAATAGSFVNAGNTLVSAMMMFVGNSEKVYILDKAEGNAAQINGHPAWGAVWDFGTQQATVMDVRTNVFCSSGMHLPNGSYVTFGGNGAVGQGGNLGSQLNPGGYSAAWDATYQDFDGTKAIRILNPCTNSDDFTSSKCQWFDDPTVLSMQTMRWYSAAEALADGSIIIIGGFTNGGYINRNYPNVDPATEGGAANPTYEYFPSNGQTPATFNFMIQTSGLNAYAHTFLMPDGKLFVQANVSTVLWDHKANQETPLPPMPGNIVRVYPASGATAMLPLTPANNYTPTIIFCGGSDMPDYAWGNYTFPFINTWDYPASSKCHTITPEPVDGSAPSYVEDDDMPETRSMGQFITLPTGQLLVVNGALNGTAGYSQATGQTPTFAQMPFGESLSSGPVGTPALYDPTKPAGQRWSNTGFGTSKIPRLYHSSAVLLPDASVLIAGSNPNVDVNLTTIFPTTYQAEIFYPPYFSATTRPQPVGMPNTLSYGGNPFDILIPATSYSGSANDAADSATVVIHRSGFTTHAMNMGQRLLQLNNTYTVNSNGSITLHVAQVPPNPNLFTPGPAFMFVNVHGIPSNGSYLIVGNGQIGAQPTSAASVLPPSVRLAGASGSADPSNTSSSGSNGSTTGSTSHTGLIIGAIVAVVAILGAIGAFIGICTARRRRAAARISPSSSSYPMTSAAGGLAGAGGALGMRGAGVRSSDSSAFVPLQHSNHSQAWNASTTSLNTPYKDHDDAPMGRPSGMGMSMDYDPYASSPMNPNPDSGRPPRY</sequence>
<feature type="transmembrane region" description="Helical" evidence="3">
    <location>
        <begin position="653"/>
        <end position="677"/>
    </location>
</feature>
<dbReference type="PANTHER" id="PTHR32208">
    <property type="entry name" value="SECRETED PROTEIN-RELATED"/>
    <property type="match status" value="1"/>
</dbReference>
<dbReference type="InterPro" id="IPR014756">
    <property type="entry name" value="Ig_E-set"/>
</dbReference>
<dbReference type="STRING" id="231916.A0A409VZ58"/>
<dbReference type="InterPro" id="IPR037293">
    <property type="entry name" value="Gal_Oxidase_central_sf"/>
</dbReference>
<feature type="compositionally biased region" description="Low complexity" evidence="2">
    <location>
        <begin position="755"/>
        <end position="765"/>
    </location>
</feature>
<dbReference type="PANTHER" id="PTHR32208:SF21">
    <property type="entry name" value="LOW QUALITY PROTEIN: ALDEHYDE OXIDASE GLOX-LIKE"/>
    <property type="match status" value="1"/>
</dbReference>
<comment type="caution">
    <text evidence="7">The sequence shown here is derived from an EMBL/GenBank/DDBJ whole genome shotgun (WGS) entry which is preliminary data.</text>
</comment>
<feature type="region of interest" description="Disordered" evidence="2">
    <location>
        <begin position="735"/>
        <end position="787"/>
    </location>
</feature>
<accession>A0A409VZ58</accession>
<evidence type="ECO:0000256" key="2">
    <source>
        <dbReference type="SAM" id="MobiDB-lite"/>
    </source>
</evidence>
<dbReference type="InterPro" id="IPR009880">
    <property type="entry name" value="Glyoxal_oxidase_N"/>
</dbReference>
<evidence type="ECO:0000259" key="6">
    <source>
        <dbReference type="Pfam" id="PF09118"/>
    </source>
</evidence>
<dbReference type="CDD" id="cd02851">
    <property type="entry name" value="E_set_GO_C"/>
    <property type="match status" value="1"/>
</dbReference>
<dbReference type="InParanoid" id="A0A409VZ58"/>
<evidence type="ECO:0000259" key="5">
    <source>
        <dbReference type="Pfam" id="PF07250"/>
    </source>
</evidence>
<evidence type="ECO:0000256" key="4">
    <source>
        <dbReference type="SAM" id="SignalP"/>
    </source>
</evidence>
<keyword evidence="8" id="KW-1185">Reference proteome</keyword>
<feature type="compositionally biased region" description="Polar residues" evidence="2">
    <location>
        <begin position="735"/>
        <end position="745"/>
    </location>
</feature>
<proteinExistence type="predicted"/>
<dbReference type="Pfam" id="PF07250">
    <property type="entry name" value="Glyoxal_oxid_N"/>
    <property type="match status" value="1"/>
</dbReference>
<keyword evidence="3" id="KW-0472">Membrane</keyword>
<evidence type="ECO:0008006" key="9">
    <source>
        <dbReference type="Google" id="ProtNLM"/>
    </source>
</evidence>